<accession>A0ABS8YGH9</accession>
<dbReference type="EMBL" id="JAJNBZ010000009">
    <property type="protein sequence ID" value="MCE5170324.1"/>
    <property type="molecule type" value="Genomic_DNA"/>
</dbReference>
<comment type="caution">
    <text evidence="2">The sequence shown here is derived from an EMBL/GenBank/DDBJ whole genome shotgun (WGS) entry which is preliminary data.</text>
</comment>
<proteinExistence type="predicted"/>
<feature type="transmembrane region" description="Helical" evidence="1">
    <location>
        <begin position="34"/>
        <end position="52"/>
    </location>
</feature>
<keyword evidence="3" id="KW-1185">Reference proteome</keyword>
<dbReference type="RefSeq" id="WP_019421254.1">
    <property type="nucleotide sequence ID" value="NZ_JAJNBZ010000009.1"/>
</dbReference>
<keyword evidence="1" id="KW-1133">Transmembrane helix</keyword>
<evidence type="ECO:0000313" key="2">
    <source>
        <dbReference type="EMBL" id="MCE5170324.1"/>
    </source>
</evidence>
<gene>
    <name evidence="2" type="ORF">LQV63_13490</name>
</gene>
<protein>
    <submittedName>
        <fullName evidence="2">Uncharacterized protein</fullName>
    </submittedName>
</protein>
<evidence type="ECO:0000256" key="1">
    <source>
        <dbReference type="SAM" id="Phobius"/>
    </source>
</evidence>
<sequence length="77" mass="8812">MWSSLAMIAVAAAILKLEAPYLKKRQLTKELRVFYFLLLSGTILSIAMLMNVELPNPMRLVHAVYKPLSDWYTSVLK</sequence>
<organism evidence="2 3">
    <name type="scientific">Paenibacillus profundus</name>
    <dbReference type="NCBI Taxonomy" id="1173085"/>
    <lineage>
        <taxon>Bacteria</taxon>
        <taxon>Bacillati</taxon>
        <taxon>Bacillota</taxon>
        <taxon>Bacilli</taxon>
        <taxon>Bacillales</taxon>
        <taxon>Paenibacillaceae</taxon>
        <taxon>Paenibacillus</taxon>
    </lineage>
</organism>
<name>A0ABS8YGH9_9BACL</name>
<evidence type="ECO:0000313" key="3">
    <source>
        <dbReference type="Proteomes" id="UP001199916"/>
    </source>
</evidence>
<reference evidence="2 3" key="1">
    <citation type="submission" date="2021-11" db="EMBL/GenBank/DDBJ databases">
        <title>Draft genome sequence of Paenibacillus profundus YoMME, a new Gram-positive bacteria with exoelectrogenic properties.</title>
        <authorList>
            <person name="Hubenova Y."/>
            <person name="Hubenova E."/>
            <person name="Manasiev Y."/>
            <person name="Peykov S."/>
            <person name="Mitov M."/>
        </authorList>
    </citation>
    <scope>NUCLEOTIDE SEQUENCE [LARGE SCALE GENOMIC DNA]</scope>
    <source>
        <strain evidence="2 3">YoMME</strain>
    </source>
</reference>
<keyword evidence="1" id="KW-0472">Membrane</keyword>
<dbReference type="Proteomes" id="UP001199916">
    <property type="component" value="Unassembled WGS sequence"/>
</dbReference>
<keyword evidence="1" id="KW-0812">Transmembrane</keyword>